<dbReference type="GO" id="GO:0006271">
    <property type="term" value="P:DNA strand elongation involved in DNA replication"/>
    <property type="evidence" value="ECO:0007669"/>
    <property type="project" value="TreeGrafter"/>
</dbReference>
<feature type="domain" description="DNA polymerase III beta sliding clamp C-terminal" evidence="13">
    <location>
        <begin position="255"/>
        <end position="367"/>
    </location>
</feature>
<proteinExistence type="inferred from homology"/>
<evidence type="ECO:0000313" key="14">
    <source>
        <dbReference type="EMBL" id="AQS54166.1"/>
    </source>
</evidence>
<dbReference type="InterPro" id="IPR022635">
    <property type="entry name" value="DNA_polIII_beta_C"/>
</dbReference>
<organism evidence="14 15">
    <name type="scientific">Jeotgalibaca dankookensis</name>
    <dbReference type="NCBI Taxonomy" id="708126"/>
    <lineage>
        <taxon>Bacteria</taxon>
        <taxon>Bacillati</taxon>
        <taxon>Bacillota</taxon>
        <taxon>Bacilli</taxon>
        <taxon>Lactobacillales</taxon>
        <taxon>Carnobacteriaceae</taxon>
        <taxon>Jeotgalibaca</taxon>
    </lineage>
</organism>
<dbReference type="EMBL" id="CP019728">
    <property type="protein sequence ID" value="AQS54166.1"/>
    <property type="molecule type" value="Genomic_DNA"/>
</dbReference>
<dbReference type="PIRSF" id="PIRSF000804">
    <property type="entry name" value="DNA_pol_III_b"/>
    <property type="match status" value="1"/>
</dbReference>
<dbReference type="GO" id="GO:0003887">
    <property type="term" value="F:DNA-directed DNA polymerase activity"/>
    <property type="evidence" value="ECO:0007669"/>
    <property type="project" value="UniProtKB-UniRule"/>
</dbReference>
<dbReference type="GO" id="GO:0009360">
    <property type="term" value="C:DNA polymerase III complex"/>
    <property type="evidence" value="ECO:0007669"/>
    <property type="project" value="InterPro"/>
</dbReference>
<keyword evidence="5 10" id="KW-0808">Transferase</keyword>
<feature type="domain" description="DNA polymerase III beta sliding clamp N-terminal" evidence="11">
    <location>
        <begin position="1"/>
        <end position="126"/>
    </location>
</feature>
<dbReference type="InterPro" id="IPR046938">
    <property type="entry name" value="DNA_clamp_sf"/>
</dbReference>
<dbReference type="Gene3D" id="3.10.150.10">
    <property type="entry name" value="DNA Polymerase III, subunit A, domain 2"/>
    <property type="match status" value="1"/>
</dbReference>
<dbReference type="GO" id="GO:0003677">
    <property type="term" value="F:DNA binding"/>
    <property type="evidence" value="ECO:0007669"/>
    <property type="project" value="UniProtKB-UniRule"/>
</dbReference>
<dbReference type="PANTHER" id="PTHR30478:SF0">
    <property type="entry name" value="BETA SLIDING CLAMP"/>
    <property type="match status" value="1"/>
</dbReference>
<dbReference type="GO" id="GO:0008408">
    <property type="term" value="F:3'-5' exonuclease activity"/>
    <property type="evidence" value="ECO:0007669"/>
    <property type="project" value="InterPro"/>
</dbReference>
<evidence type="ECO:0000256" key="8">
    <source>
        <dbReference type="ARBA" id="ARBA00022932"/>
    </source>
</evidence>
<dbReference type="RefSeq" id="WP_062467827.1">
    <property type="nucleotide sequence ID" value="NZ_BBYN01000003.1"/>
</dbReference>
<dbReference type="NCBIfam" id="TIGR00663">
    <property type="entry name" value="dnan"/>
    <property type="match status" value="1"/>
</dbReference>
<sequence length="383" mass="42501">MKFTINRSKFIKYLTDVQRAISSRTTIPVLTGVKITIDKDGLMLSGSDSDISIEIYIPVADESNQLEVIEEGGIVLPAKIFNEIVRKMSDETITIEVGENLQTSITSAKAAFNINSIDVESYPNFPVIDSNEVITLPTTLFKQVIQHTVIATSTQESRPILTGVNITIENGQLKAVATDSHRLSQRIIPIEVPESLKENSYKIIIPGKSLIELSKIVENQDTIEMMVTQNQVLFRAENLYFYSRLLEGYYPDTNRLIPANDSTKLTINANDLLQATDRASLLSHEGKNNVIKLTLTDDHVELSGNSPEIGTVEEALNYIEATGDPLVISFNPDYLKDALRTFGHQNVVIGFTAPIRPFTVVPADDNSDIAQSFIQLITPVRTY</sequence>
<keyword evidence="7 10" id="KW-0235">DNA replication</keyword>
<dbReference type="Proteomes" id="UP000188993">
    <property type="component" value="Chromosome"/>
</dbReference>
<keyword evidence="6 10" id="KW-0548">Nucleotidyltransferase</keyword>
<keyword evidence="15" id="KW-1185">Reference proteome</keyword>
<dbReference type="Gene3D" id="3.70.10.10">
    <property type="match status" value="1"/>
</dbReference>
<evidence type="ECO:0000256" key="5">
    <source>
        <dbReference type="ARBA" id="ARBA00022679"/>
    </source>
</evidence>
<dbReference type="SUPFAM" id="SSF55979">
    <property type="entry name" value="DNA clamp"/>
    <property type="match status" value="3"/>
</dbReference>
<dbReference type="KEGG" id="jda:BW727_101842"/>
<evidence type="ECO:0000256" key="6">
    <source>
        <dbReference type="ARBA" id="ARBA00022695"/>
    </source>
</evidence>
<dbReference type="InterPro" id="IPR001001">
    <property type="entry name" value="DNA_polIII_beta"/>
</dbReference>
<accession>A0A1S6IRJ1</accession>
<keyword evidence="8 10" id="KW-0239">DNA-directed DNA polymerase</keyword>
<comment type="subcellular location">
    <subcellularLocation>
        <location evidence="1 10">Cytoplasm</location>
    </subcellularLocation>
</comment>
<evidence type="ECO:0000256" key="9">
    <source>
        <dbReference type="ARBA" id="ARBA00023125"/>
    </source>
</evidence>
<dbReference type="SMART" id="SM00480">
    <property type="entry name" value="POL3Bc"/>
    <property type="match status" value="1"/>
</dbReference>
<evidence type="ECO:0000313" key="15">
    <source>
        <dbReference type="Proteomes" id="UP000188993"/>
    </source>
</evidence>
<comment type="function">
    <text evidence="10">Confers DNA tethering and processivity to DNA polymerases and other proteins. Acts as a clamp, forming a ring around DNA (a reaction catalyzed by the clamp-loading complex) which diffuses in an ATP-independent manner freely and bidirectionally along dsDNA. Initially characterized for its ability to contact the catalytic subunit of DNA polymerase III (Pol III), a complex, multichain enzyme responsible for most of the replicative synthesis in bacteria; Pol III exhibits 3'-5' exonuclease proofreading activity. The beta chain is required for initiation of replication as well as for processivity of DNA replication.</text>
</comment>
<evidence type="ECO:0000256" key="1">
    <source>
        <dbReference type="ARBA" id="ARBA00004496"/>
    </source>
</evidence>
<dbReference type="Pfam" id="PF02768">
    <property type="entry name" value="DNA_pol3_beta_3"/>
    <property type="match status" value="1"/>
</dbReference>
<protein>
    <recommendedName>
        <fullName evidence="3 10">Beta sliding clamp</fullName>
    </recommendedName>
</protein>
<evidence type="ECO:0000259" key="13">
    <source>
        <dbReference type="Pfam" id="PF02768"/>
    </source>
</evidence>
<dbReference type="InterPro" id="IPR022637">
    <property type="entry name" value="DNA_polIII_beta_cen"/>
</dbReference>
<dbReference type="CDD" id="cd00140">
    <property type="entry name" value="beta_clamp"/>
    <property type="match status" value="1"/>
</dbReference>
<dbReference type="PANTHER" id="PTHR30478">
    <property type="entry name" value="DNA POLYMERASE III SUBUNIT BETA"/>
    <property type="match status" value="1"/>
</dbReference>
<evidence type="ECO:0000256" key="3">
    <source>
        <dbReference type="ARBA" id="ARBA00021035"/>
    </source>
</evidence>
<name>A0A1S6IRJ1_9LACT</name>
<evidence type="ECO:0000256" key="2">
    <source>
        <dbReference type="ARBA" id="ARBA00010752"/>
    </source>
</evidence>
<dbReference type="AlphaFoldDB" id="A0A1S6IRJ1"/>
<reference evidence="14 15" key="1">
    <citation type="journal article" date="2014" name="Int. J. Syst. Evol. Microbiol.">
        <title>Jeotgalibaca dankookensis gen. nov., sp. nov., a member of the family Carnobacteriaceae, isolated from seujeot (Korean traditional food).</title>
        <authorList>
            <person name="Lee D.G."/>
            <person name="Trujillo M.E."/>
            <person name="Kang H."/>
            <person name="Ahn T.Y."/>
        </authorList>
    </citation>
    <scope>NUCLEOTIDE SEQUENCE [LARGE SCALE GENOMIC DNA]</scope>
    <source>
        <strain evidence="14 15">EX-07</strain>
    </source>
</reference>
<dbReference type="OrthoDB" id="8421503at2"/>
<dbReference type="STRING" id="708126.BW727_101842"/>
<evidence type="ECO:0000256" key="10">
    <source>
        <dbReference type="PIRNR" id="PIRNR000804"/>
    </source>
</evidence>
<feature type="domain" description="DNA polymerase III beta sliding clamp central" evidence="12">
    <location>
        <begin position="135"/>
        <end position="252"/>
    </location>
</feature>
<comment type="subunit">
    <text evidence="10">Forms a ring-shaped head-to-tail homodimer around DNA.</text>
</comment>
<dbReference type="Pfam" id="PF00712">
    <property type="entry name" value="DNA_pol3_beta"/>
    <property type="match status" value="1"/>
</dbReference>
<evidence type="ECO:0000256" key="4">
    <source>
        <dbReference type="ARBA" id="ARBA00022490"/>
    </source>
</evidence>
<comment type="similarity">
    <text evidence="2 10">Belongs to the beta sliding clamp family.</text>
</comment>
<evidence type="ECO:0000256" key="7">
    <source>
        <dbReference type="ARBA" id="ARBA00022705"/>
    </source>
</evidence>
<evidence type="ECO:0000259" key="12">
    <source>
        <dbReference type="Pfam" id="PF02767"/>
    </source>
</evidence>
<evidence type="ECO:0000259" key="11">
    <source>
        <dbReference type="Pfam" id="PF00712"/>
    </source>
</evidence>
<gene>
    <name evidence="14" type="primary">dnaN</name>
    <name evidence="14" type="ORF">BW727_101842</name>
</gene>
<keyword evidence="9" id="KW-0238">DNA-binding</keyword>
<dbReference type="Pfam" id="PF02767">
    <property type="entry name" value="DNA_pol3_beta_2"/>
    <property type="match status" value="1"/>
</dbReference>
<dbReference type="InterPro" id="IPR022634">
    <property type="entry name" value="DNA_polIII_beta_N"/>
</dbReference>
<keyword evidence="4 10" id="KW-0963">Cytoplasm</keyword>
<dbReference type="GO" id="GO:0005737">
    <property type="term" value="C:cytoplasm"/>
    <property type="evidence" value="ECO:0007669"/>
    <property type="project" value="UniProtKB-SubCell"/>
</dbReference>